<dbReference type="AlphaFoldDB" id="A0A949WTC9"/>
<dbReference type="Proteomes" id="UP000694308">
    <property type="component" value="Unassembled WGS sequence"/>
</dbReference>
<name>A0A949WTC9_9CLOT</name>
<organism evidence="2 3">
    <name type="scientific">Clostridium thailandense</name>
    <dbReference type="NCBI Taxonomy" id="2794346"/>
    <lineage>
        <taxon>Bacteria</taxon>
        <taxon>Bacillati</taxon>
        <taxon>Bacillota</taxon>
        <taxon>Clostridia</taxon>
        <taxon>Eubacteriales</taxon>
        <taxon>Clostridiaceae</taxon>
        <taxon>Clostridium</taxon>
    </lineage>
</organism>
<dbReference type="InterPro" id="IPR003615">
    <property type="entry name" value="HNH_nuc"/>
</dbReference>
<dbReference type="EMBL" id="JAEEGC010000150">
    <property type="protein sequence ID" value="MBV7276051.1"/>
    <property type="molecule type" value="Genomic_DNA"/>
</dbReference>
<accession>A0A949WTC9</accession>
<keyword evidence="3" id="KW-1185">Reference proteome</keyword>
<proteinExistence type="predicted"/>
<comment type="caution">
    <text evidence="2">The sequence shown here is derived from an EMBL/GenBank/DDBJ whole genome shotgun (WGS) entry which is preliminary data.</text>
</comment>
<evidence type="ECO:0000313" key="3">
    <source>
        <dbReference type="Proteomes" id="UP000694308"/>
    </source>
</evidence>
<feature type="domain" description="HNH nuclease" evidence="1">
    <location>
        <begin position="92"/>
        <end position="129"/>
    </location>
</feature>
<evidence type="ECO:0000259" key="1">
    <source>
        <dbReference type="Pfam" id="PF13392"/>
    </source>
</evidence>
<evidence type="ECO:0000313" key="2">
    <source>
        <dbReference type="EMBL" id="MBV7276051.1"/>
    </source>
</evidence>
<protein>
    <recommendedName>
        <fullName evidence="1">HNH nuclease domain-containing protein</fullName>
    </recommendedName>
</protein>
<dbReference type="Pfam" id="PF13392">
    <property type="entry name" value="HNH_3"/>
    <property type="match status" value="1"/>
</dbReference>
<dbReference type="RefSeq" id="WP_218323097.1">
    <property type="nucleotide sequence ID" value="NZ_JAEEGC010000150.1"/>
</dbReference>
<sequence>MCEINSNKIFQDEISKEEFEKKYSSEKNRYILNSDGTVTIITNATNIHDKNDKESFIDNNEELLMHLRKYKITYDTCNEGYFKAYLNGENNKLHYLIYEFITGEKVDTSKYEIDHLNSNPKDNTFNNLIKIEKELHYIKLKAIKEFVFPYTIDLKMNDTKDKFMVILCDLGVSDNSPDYANNYLLFLEYDNINDLIFDLDLYKIHQMTYPENEKICKNIKMDENIKLKIRIRSKKNKAINMVEAKMTKDKYDKCVSTYIY</sequence>
<reference evidence="2" key="1">
    <citation type="submission" date="2020-12" db="EMBL/GenBank/DDBJ databases">
        <title>Clostridium thailandense sp. nov., a novel acetogenic bacterium isolated from peat land soil in Thailand.</title>
        <authorList>
            <person name="Chaikitkaew S."/>
            <person name="Birkeland N.K."/>
        </authorList>
    </citation>
    <scope>NUCLEOTIDE SEQUENCE</scope>
    <source>
        <strain evidence="2">PL3</strain>
    </source>
</reference>
<gene>
    <name evidence="2" type="ORF">I6U48_24470</name>
</gene>